<sequence length="68" mass="7213">MNITELLITGFDGERAVFAVNLSPDMARAIFTESDDDGQVTVDATAQYASGLFGPLAKLFDGMTIVSP</sequence>
<dbReference type="EMBL" id="BONY01000029">
    <property type="protein sequence ID" value="GIH06656.1"/>
    <property type="molecule type" value="Genomic_DNA"/>
</dbReference>
<dbReference type="RefSeq" id="WP_203910469.1">
    <property type="nucleotide sequence ID" value="NZ_BONY01000029.1"/>
</dbReference>
<organism evidence="1 2">
    <name type="scientific">Rhizocola hellebori</name>
    <dbReference type="NCBI Taxonomy" id="1392758"/>
    <lineage>
        <taxon>Bacteria</taxon>
        <taxon>Bacillati</taxon>
        <taxon>Actinomycetota</taxon>
        <taxon>Actinomycetes</taxon>
        <taxon>Micromonosporales</taxon>
        <taxon>Micromonosporaceae</taxon>
        <taxon>Rhizocola</taxon>
    </lineage>
</organism>
<dbReference type="AlphaFoldDB" id="A0A8J3VI48"/>
<accession>A0A8J3VI48</accession>
<gene>
    <name evidence="1" type="ORF">Rhe02_47230</name>
</gene>
<reference evidence="1" key="1">
    <citation type="submission" date="2021-01" db="EMBL/GenBank/DDBJ databases">
        <title>Whole genome shotgun sequence of Rhizocola hellebori NBRC 109834.</title>
        <authorList>
            <person name="Komaki H."/>
            <person name="Tamura T."/>
        </authorList>
    </citation>
    <scope>NUCLEOTIDE SEQUENCE</scope>
    <source>
        <strain evidence="1">NBRC 109834</strain>
    </source>
</reference>
<comment type="caution">
    <text evidence="1">The sequence shown here is derived from an EMBL/GenBank/DDBJ whole genome shotgun (WGS) entry which is preliminary data.</text>
</comment>
<evidence type="ECO:0000313" key="1">
    <source>
        <dbReference type="EMBL" id="GIH06656.1"/>
    </source>
</evidence>
<dbReference type="Proteomes" id="UP000612899">
    <property type="component" value="Unassembled WGS sequence"/>
</dbReference>
<evidence type="ECO:0000313" key="2">
    <source>
        <dbReference type="Proteomes" id="UP000612899"/>
    </source>
</evidence>
<protein>
    <submittedName>
        <fullName evidence="1">Uncharacterized protein</fullName>
    </submittedName>
</protein>
<proteinExistence type="predicted"/>
<name>A0A8J3VI48_9ACTN</name>
<keyword evidence="2" id="KW-1185">Reference proteome</keyword>